<feature type="signal peptide" evidence="1">
    <location>
        <begin position="1"/>
        <end position="19"/>
    </location>
</feature>
<organism evidence="2 3">
    <name type="scientific">Spirosoma montaniterrae</name>
    <dbReference type="NCBI Taxonomy" id="1178516"/>
    <lineage>
        <taxon>Bacteria</taxon>
        <taxon>Pseudomonadati</taxon>
        <taxon>Bacteroidota</taxon>
        <taxon>Cytophagia</taxon>
        <taxon>Cytophagales</taxon>
        <taxon>Cytophagaceae</taxon>
        <taxon>Spirosoma</taxon>
    </lineage>
</organism>
<evidence type="ECO:0000313" key="2">
    <source>
        <dbReference type="EMBL" id="AQG81497.1"/>
    </source>
</evidence>
<feature type="chain" id="PRO_5012659194" description="LVIVD repeat-containing protein" evidence="1">
    <location>
        <begin position="20"/>
        <end position="439"/>
    </location>
</feature>
<dbReference type="OrthoDB" id="1521841at2"/>
<keyword evidence="3" id="KW-1185">Reference proteome</keyword>
<dbReference type="Pfam" id="PF08309">
    <property type="entry name" value="LVIVD"/>
    <property type="match status" value="5"/>
</dbReference>
<dbReference type="EMBL" id="CP014263">
    <property type="protein sequence ID" value="AQG81497.1"/>
    <property type="molecule type" value="Genomic_DNA"/>
</dbReference>
<dbReference type="Proteomes" id="UP000187941">
    <property type="component" value="Chromosome"/>
</dbReference>
<dbReference type="STRING" id="1178516.AWR27_20575"/>
<evidence type="ECO:0000313" key="3">
    <source>
        <dbReference type="Proteomes" id="UP000187941"/>
    </source>
</evidence>
<keyword evidence="1" id="KW-0732">Signal</keyword>
<dbReference type="InterPro" id="IPR011044">
    <property type="entry name" value="Quino_amine_DH_bsu"/>
</dbReference>
<proteinExistence type="predicted"/>
<dbReference type="RefSeq" id="WP_077132958.1">
    <property type="nucleotide sequence ID" value="NZ_CP014263.1"/>
</dbReference>
<name>A0A1P9X1K8_9BACT</name>
<dbReference type="KEGG" id="smon:AWR27_20575"/>
<dbReference type="SUPFAM" id="SSF50969">
    <property type="entry name" value="YVTN repeat-like/Quinoprotein amine dehydrogenase"/>
    <property type="match status" value="1"/>
</dbReference>
<dbReference type="InterPro" id="IPR013211">
    <property type="entry name" value="LVIVD"/>
</dbReference>
<gene>
    <name evidence="2" type="ORF">AWR27_20575</name>
</gene>
<reference evidence="2 3" key="1">
    <citation type="submission" date="2016-01" db="EMBL/GenBank/DDBJ databases">
        <authorList>
            <person name="Oliw E.H."/>
        </authorList>
    </citation>
    <scope>NUCLEOTIDE SEQUENCE [LARGE SCALE GENOMIC DNA]</scope>
    <source>
        <strain evidence="2 3">DY10</strain>
    </source>
</reference>
<evidence type="ECO:0000256" key="1">
    <source>
        <dbReference type="SAM" id="SignalP"/>
    </source>
</evidence>
<evidence type="ECO:0008006" key="4">
    <source>
        <dbReference type="Google" id="ProtNLM"/>
    </source>
</evidence>
<accession>A0A1P9X1K8</accession>
<sequence>MKRSLLPLLILVSALLYLSGCTDNCQQVRTFRKYTPVQITLADLRKAVSSGAPQPLEEPGKLYVKDQYLFVVEVKKGIHIFDNSNPANPRNVAFLNIPGNVDLAVRDNILYADSYTDLVALDISNPAAVREVNRTETGFTNGTVGRTSWWYNAQEQKIQDTKEEIATETIQTDCEGTFNVLPYIAAIPWFGRYYFQGDFFGYSQLASKASTAPTTPTTGVGGSMARFAIQNNQLYVVSTSALQLFDISEPAKPLKGKKAQLSWNVETIFPYRNNLYIGTTTGMYIFDASNPAEPKQLAAFPHARACDPVVVHDNYAYVTLRSATTCGSAQARDVLDIVNVSNPANPSLVKSYPLKTPYGLGVDFPTLFVCQGDNGLAVFDISNPTNPEPRQTFANVHAFDVIPLSKVLLMVGKDGLYQYDYSNPSDLRMLSRIAVKTPI</sequence>
<dbReference type="AlphaFoldDB" id="A0A1P9X1K8"/>
<protein>
    <recommendedName>
        <fullName evidence="4">LVIVD repeat-containing protein</fullName>
    </recommendedName>
</protein>